<reference evidence="7 8" key="1">
    <citation type="submission" date="2016-08" db="EMBL/GenBank/DDBJ databases">
        <authorList>
            <consortium name="Lentinula edodes genome sequencing consortium"/>
            <person name="Sakamoto Y."/>
            <person name="Nakade K."/>
            <person name="Sato S."/>
            <person name="Yoshida Y."/>
            <person name="Miyazaki K."/>
            <person name="Natsume S."/>
            <person name="Konno N."/>
        </authorList>
    </citation>
    <scope>NUCLEOTIDE SEQUENCE [LARGE SCALE GENOMIC DNA]</scope>
    <source>
        <strain evidence="7 8">NBRC 111202</strain>
    </source>
</reference>
<evidence type="ECO:0000256" key="6">
    <source>
        <dbReference type="SAM" id="SignalP"/>
    </source>
</evidence>
<keyword evidence="2" id="KW-0121">Carboxypeptidase</keyword>
<keyword evidence="8" id="KW-1185">Reference proteome</keyword>
<sequence length="536" mass="58593">MAKTLSWLSFLSLILFNPARPLNPRASNLAKDVSLTYVKDSGICETVDGVGQYSGYINVGDENYLWFWFFESRNNASTDPFVLWLNGGPGCSSMIGLFTESGPCTVDSDGESTTLNPYSWNNYSNILYLDQPFGAGFSTGPTLTNSSSAAIYAWTAFQVLFTSDAFAQYKDRQFVLATESYGARFGPVFIDYFNVQNELIESGGLNGVKVVVSSLMINDGKHDPLINFRSLVTFAQDALGYGPLVNDSVLSNMTKAFHNICRGLLQDCYDADITKSSGADTCNTAITTCTEDVMDPAVGDRDADYLLTSSTSDSNIPTTYYATYIRREQVQDAIGANLLISHPTFDQCDDTTHALFSQSGETGRTFLPELAKLANSGFHILIWVRINGGYLPIQSYISKGGDADMKANWLGLHQSMVQMNWYGNQTLNNTAFKNMSINGDNVASFVVVDNFTFARVYGAGHTLPAYKPQVAQTIFRQFITNQTIHSVETNMSGSAPTAGASSISSSDASQSKYPDICALIFTYIVSGYSFVEAVMK</sequence>
<keyword evidence="5" id="KW-0325">Glycoprotein</keyword>
<dbReference type="GO" id="GO:0006508">
    <property type="term" value="P:proteolysis"/>
    <property type="evidence" value="ECO:0007669"/>
    <property type="project" value="UniProtKB-KW"/>
</dbReference>
<evidence type="ECO:0000313" key="8">
    <source>
        <dbReference type="Proteomes" id="UP000188533"/>
    </source>
</evidence>
<name>A0A1Q3DUX9_LENED</name>
<accession>A0A1Q3DUX9</accession>
<dbReference type="InterPro" id="IPR029058">
    <property type="entry name" value="AB_hydrolase_fold"/>
</dbReference>
<dbReference type="Gene3D" id="1.10.287.410">
    <property type="match status" value="1"/>
</dbReference>
<keyword evidence="6" id="KW-0732">Signal</keyword>
<dbReference type="Gene3D" id="3.40.50.1820">
    <property type="entry name" value="alpha/beta hydrolase"/>
    <property type="match status" value="1"/>
</dbReference>
<dbReference type="Proteomes" id="UP000188533">
    <property type="component" value="Unassembled WGS sequence"/>
</dbReference>
<dbReference type="EMBL" id="BDGU01000005">
    <property type="protein sequence ID" value="GAV98804.1"/>
    <property type="molecule type" value="Genomic_DNA"/>
</dbReference>
<evidence type="ECO:0000313" key="7">
    <source>
        <dbReference type="EMBL" id="GAV98804.1"/>
    </source>
</evidence>
<feature type="signal peptide" evidence="6">
    <location>
        <begin position="1"/>
        <end position="21"/>
    </location>
</feature>
<proteinExistence type="inferred from homology"/>
<dbReference type="Pfam" id="PF00450">
    <property type="entry name" value="Peptidase_S10"/>
    <property type="match status" value="1"/>
</dbReference>
<dbReference type="GO" id="GO:0004185">
    <property type="term" value="F:serine-type carboxypeptidase activity"/>
    <property type="evidence" value="ECO:0007669"/>
    <property type="project" value="InterPro"/>
</dbReference>
<dbReference type="SUPFAM" id="SSF53474">
    <property type="entry name" value="alpha/beta-Hydrolases"/>
    <property type="match status" value="1"/>
</dbReference>
<dbReference type="PANTHER" id="PTHR11802">
    <property type="entry name" value="SERINE PROTEASE FAMILY S10 SERINE CARBOXYPEPTIDASE"/>
    <property type="match status" value="1"/>
</dbReference>
<evidence type="ECO:0000256" key="2">
    <source>
        <dbReference type="ARBA" id="ARBA00022645"/>
    </source>
</evidence>
<feature type="chain" id="PRO_5012817747" evidence="6">
    <location>
        <begin position="22"/>
        <end position="536"/>
    </location>
</feature>
<dbReference type="PRINTS" id="PR00724">
    <property type="entry name" value="CRBOXYPTASEC"/>
</dbReference>
<evidence type="ECO:0000256" key="3">
    <source>
        <dbReference type="ARBA" id="ARBA00022670"/>
    </source>
</evidence>
<dbReference type="PANTHER" id="PTHR11802:SF453">
    <property type="entry name" value="S1, PUTATIVE-RELATED"/>
    <property type="match status" value="1"/>
</dbReference>
<comment type="similarity">
    <text evidence="1">Belongs to the peptidase S10 family.</text>
</comment>
<dbReference type="STRING" id="5353.A0A1Q3DUX9"/>
<keyword evidence="3" id="KW-0645">Protease</keyword>
<evidence type="ECO:0000256" key="5">
    <source>
        <dbReference type="ARBA" id="ARBA00023180"/>
    </source>
</evidence>
<organism evidence="7 8">
    <name type="scientific">Lentinula edodes</name>
    <name type="common">Shiitake mushroom</name>
    <name type="synonym">Lentinus edodes</name>
    <dbReference type="NCBI Taxonomy" id="5353"/>
    <lineage>
        <taxon>Eukaryota</taxon>
        <taxon>Fungi</taxon>
        <taxon>Dikarya</taxon>
        <taxon>Basidiomycota</taxon>
        <taxon>Agaricomycotina</taxon>
        <taxon>Agaricomycetes</taxon>
        <taxon>Agaricomycetidae</taxon>
        <taxon>Agaricales</taxon>
        <taxon>Marasmiineae</taxon>
        <taxon>Omphalotaceae</taxon>
        <taxon>Lentinula</taxon>
    </lineage>
</organism>
<evidence type="ECO:0000256" key="4">
    <source>
        <dbReference type="ARBA" id="ARBA00022801"/>
    </source>
</evidence>
<evidence type="ECO:0000256" key="1">
    <source>
        <dbReference type="ARBA" id="ARBA00009431"/>
    </source>
</evidence>
<protein>
    <submittedName>
        <fullName evidence="7">Alpha beta-hydrolase</fullName>
    </submittedName>
</protein>
<gene>
    <name evidence="7" type="ORF">LENED_000212</name>
</gene>
<comment type="caution">
    <text evidence="7">The sequence shown here is derived from an EMBL/GenBank/DDBJ whole genome shotgun (WGS) entry which is preliminary data.</text>
</comment>
<dbReference type="AlphaFoldDB" id="A0A1Q3DUX9"/>
<dbReference type="GO" id="GO:0000324">
    <property type="term" value="C:fungal-type vacuole"/>
    <property type="evidence" value="ECO:0007669"/>
    <property type="project" value="TreeGrafter"/>
</dbReference>
<reference evidence="7 8" key="2">
    <citation type="submission" date="2017-02" db="EMBL/GenBank/DDBJ databases">
        <title>A genome survey and senescence transcriptome analysis in Lentinula edodes.</title>
        <authorList>
            <person name="Sakamoto Y."/>
            <person name="Nakade K."/>
            <person name="Sato S."/>
            <person name="Yoshida Y."/>
            <person name="Miyazaki K."/>
            <person name="Natsume S."/>
            <person name="Konno N."/>
        </authorList>
    </citation>
    <scope>NUCLEOTIDE SEQUENCE [LARGE SCALE GENOMIC DNA]</scope>
    <source>
        <strain evidence="7 8">NBRC 111202</strain>
    </source>
</reference>
<keyword evidence="4 7" id="KW-0378">Hydrolase</keyword>
<dbReference type="InterPro" id="IPR001563">
    <property type="entry name" value="Peptidase_S10"/>
</dbReference>